<organism evidence="2 4">
    <name type="scientific">Durusdinium trenchii</name>
    <dbReference type="NCBI Taxonomy" id="1381693"/>
    <lineage>
        <taxon>Eukaryota</taxon>
        <taxon>Sar</taxon>
        <taxon>Alveolata</taxon>
        <taxon>Dinophyceae</taxon>
        <taxon>Suessiales</taxon>
        <taxon>Symbiodiniaceae</taxon>
        <taxon>Durusdinium</taxon>
    </lineage>
</organism>
<name>A0ABP0P2L2_9DINO</name>
<accession>A0ABP0P2L2</accession>
<gene>
    <name evidence="2" type="ORF">SCF082_LOCUS34840</name>
    <name evidence="3" type="ORF">SCF082_LOCUS34942</name>
</gene>
<sequence>MSEAEDDKSGSDVIGGEDLSGNSYLKIQGSSLVIAKLICNCSKPSVSLANGTRLAELKKSRNEQMQAQPSKKARAEQLVEIVVEDSSVHILCPGKRAASADLMVALKEDQLFTVFKYLAPDCHDGSKSNRSYKRSGNFVGSARKRGRSHG</sequence>
<feature type="region of interest" description="Disordered" evidence="1">
    <location>
        <begin position="125"/>
        <end position="150"/>
    </location>
</feature>
<reference evidence="2 4" key="1">
    <citation type="submission" date="2024-02" db="EMBL/GenBank/DDBJ databases">
        <authorList>
            <person name="Chen Y."/>
            <person name="Shah S."/>
            <person name="Dougan E. K."/>
            <person name="Thang M."/>
            <person name="Chan C."/>
        </authorList>
    </citation>
    <scope>NUCLEOTIDE SEQUENCE [LARGE SCALE GENOMIC DNA]</scope>
</reference>
<evidence type="ECO:0000313" key="4">
    <source>
        <dbReference type="Proteomes" id="UP001642464"/>
    </source>
</evidence>
<evidence type="ECO:0000313" key="2">
    <source>
        <dbReference type="EMBL" id="CAK9069712.1"/>
    </source>
</evidence>
<dbReference type="Proteomes" id="UP001642464">
    <property type="component" value="Unassembled WGS sequence"/>
</dbReference>
<evidence type="ECO:0000313" key="3">
    <source>
        <dbReference type="EMBL" id="CAK9070072.1"/>
    </source>
</evidence>
<dbReference type="EMBL" id="CAXAMM010032668">
    <property type="protein sequence ID" value="CAK9070072.1"/>
    <property type="molecule type" value="Genomic_DNA"/>
</dbReference>
<protein>
    <submittedName>
        <fullName evidence="2">Uncharacterized protein</fullName>
    </submittedName>
</protein>
<comment type="caution">
    <text evidence="2">The sequence shown here is derived from an EMBL/GenBank/DDBJ whole genome shotgun (WGS) entry which is preliminary data.</text>
</comment>
<keyword evidence="4" id="KW-1185">Reference proteome</keyword>
<proteinExistence type="predicted"/>
<evidence type="ECO:0000256" key="1">
    <source>
        <dbReference type="SAM" id="MobiDB-lite"/>
    </source>
</evidence>
<dbReference type="EMBL" id="CAXAMM010032446">
    <property type="protein sequence ID" value="CAK9069712.1"/>
    <property type="molecule type" value="Genomic_DNA"/>
</dbReference>